<keyword evidence="2" id="KW-1185">Reference proteome</keyword>
<dbReference type="EMBL" id="JBHULD010000025">
    <property type="protein sequence ID" value="MFD2556799.1"/>
    <property type="molecule type" value="Genomic_DNA"/>
</dbReference>
<evidence type="ECO:0000313" key="1">
    <source>
        <dbReference type="EMBL" id="MFD2556799.1"/>
    </source>
</evidence>
<evidence type="ECO:0000313" key="2">
    <source>
        <dbReference type="Proteomes" id="UP001597440"/>
    </source>
</evidence>
<protein>
    <submittedName>
        <fullName evidence="1">Type IX secretion system membrane protein PorP/SprF</fullName>
    </submittedName>
</protein>
<organism evidence="1 2">
    <name type="scientific">Sphingobacterium tabacisoli</name>
    <dbReference type="NCBI Taxonomy" id="2044855"/>
    <lineage>
        <taxon>Bacteria</taxon>
        <taxon>Pseudomonadati</taxon>
        <taxon>Bacteroidota</taxon>
        <taxon>Sphingobacteriia</taxon>
        <taxon>Sphingobacteriales</taxon>
        <taxon>Sphingobacteriaceae</taxon>
        <taxon>Sphingobacterium</taxon>
    </lineage>
</organism>
<accession>A0ABW5L6K5</accession>
<proteinExistence type="predicted"/>
<dbReference type="Proteomes" id="UP001597440">
    <property type="component" value="Unassembled WGS sequence"/>
</dbReference>
<gene>
    <name evidence="1" type="ORF">ACFSQW_20590</name>
</gene>
<dbReference type="Pfam" id="PF11751">
    <property type="entry name" value="PorP_SprF"/>
    <property type="match status" value="1"/>
</dbReference>
<dbReference type="RefSeq" id="WP_317195847.1">
    <property type="nucleotide sequence ID" value="NZ_JAEQMU010000002.1"/>
</dbReference>
<sequence length="72" mass="7860">MNAMVFMGPKIDLGMGGQNQGDLSALMQLNFGNFGIGYSYQFSVNGHTLNQKISNNTHEVGFRYRLGGMGLL</sequence>
<name>A0ABW5L6K5_9SPHI</name>
<dbReference type="InterPro" id="IPR019861">
    <property type="entry name" value="PorP/SprF_Bacteroidetes"/>
</dbReference>
<reference evidence="2" key="1">
    <citation type="journal article" date="2019" name="Int. J. Syst. Evol. Microbiol.">
        <title>The Global Catalogue of Microorganisms (GCM) 10K type strain sequencing project: providing services to taxonomists for standard genome sequencing and annotation.</title>
        <authorList>
            <consortium name="The Broad Institute Genomics Platform"/>
            <consortium name="The Broad Institute Genome Sequencing Center for Infectious Disease"/>
            <person name="Wu L."/>
            <person name="Ma J."/>
        </authorList>
    </citation>
    <scope>NUCLEOTIDE SEQUENCE [LARGE SCALE GENOMIC DNA]</scope>
    <source>
        <strain evidence="2">KCTC 52298</strain>
    </source>
</reference>
<comment type="caution">
    <text evidence="1">The sequence shown here is derived from an EMBL/GenBank/DDBJ whole genome shotgun (WGS) entry which is preliminary data.</text>
</comment>